<protein>
    <submittedName>
        <fullName evidence="1">Uncharacterized protein</fullName>
    </submittedName>
</protein>
<dbReference type="AlphaFoldDB" id="A0A383CL24"/>
<name>A0A383CL24_9ZZZZ</name>
<organism evidence="1">
    <name type="scientific">marine metagenome</name>
    <dbReference type="NCBI Taxonomy" id="408172"/>
    <lineage>
        <taxon>unclassified sequences</taxon>
        <taxon>metagenomes</taxon>
        <taxon>ecological metagenomes</taxon>
    </lineage>
</organism>
<sequence length="70" mass="8290">MRTASIPFLSIIRSPLRDIRSRTQRFSLSTQILRTCKLGLNSRLFRLFAWDTLFPDSDRLPVIWHTLDIE</sequence>
<dbReference type="EMBL" id="UINC01209647">
    <property type="protein sequence ID" value="SVE32749.1"/>
    <property type="molecule type" value="Genomic_DNA"/>
</dbReference>
<evidence type="ECO:0000313" key="1">
    <source>
        <dbReference type="EMBL" id="SVE32749.1"/>
    </source>
</evidence>
<gene>
    <name evidence="1" type="ORF">METZ01_LOCUS485603</name>
</gene>
<accession>A0A383CL24</accession>
<reference evidence="1" key="1">
    <citation type="submission" date="2018-05" db="EMBL/GenBank/DDBJ databases">
        <authorList>
            <person name="Lanie J.A."/>
            <person name="Ng W.-L."/>
            <person name="Kazmierczak K.M."/>
            <person name="Andrzejewski T.M."/>
            <person name="Davidsen T.M."/>
            <person name="Wayne K.J."/>
            <person name="Tettelin H."/>
            <person name="Glass J.I."/>
            <person name="Rusch D."/>
            <person name="Podicherti R."/>
            <person name="Tsui H.-C.T."/>
            <person name="Winkler M.E."/>
        </authorList>
    </citation>
    <scope>NUCLEOTIDE SEQUENCE</scope>
</reference>
<proteinExistence type="predicted"/>